<dbReference type="Gene3D" id="3.30.1520.10">
    <property type="entry name" value="Phox-like domain"/>
    <property type="match status" value="1"/>
</dbReference>
<reference evidence="8" key="1">
    <citation type="submission" date="2016-06" db="EMBL/GenBank/DDBJ databases">
        <title>Draft Genome sequence of the fungus Inonotus baumii.</title>
        <authorList>
            <person name="Zhu H."/>
            <person name="Lin W."/>
        </authorList>
    </citation>
    <scope>NUCLEOTIDE SEQUENCE</scope>
    <source>
        <strain evidence="8">821</strain>
    </source>
</reference>
<evidence type="ECO:0000259" key="6">
    <source>
        <dbReference type="PROSITE" id="PS50195"/>
    </source>
</evidence>
<evidence type="ECO:0000259" key="7">
    <source>
        <dbReference type="PROSITE" id="PS51207"/>
    </source>
</evidence>
<dbReference type="OrthoDB" id="120967at2759"/>
<feature type="compositionally biased region" description="Acidic residues" evidence="3">
    <location>
        <begin position="812"/>
        <end position="824"/>
    </location>
</feature>
<keyword evidence="4" id="KW-0812">Transmembrane</keyword>
<comment type="similarity">
    <text evidence="1">Belongs to the sorting nexin family.</text>
</comment>
<dbReference type="InterPro" id="IPR036305">
    <property type="entry name" value="RGS_sf"/>
</dbReference>
<gene>
    <name evidence="8" type="ORF">A7U60_g7279</name>
</gene>
<dbReference type="PROSITE" id="PS50195">
    <property type="entry name" value="PX"/>
    <property type="match status" value="1"/>
</dbReference>
<feature type="compositionally biased region" description="Polar residues" evidence="3">
    <location>
        <begin position="685"/>
        <end position="694"/>
    </location>
</feature>
<proteinExistence type="inferred from homology"/>
<feature type="domain" description="PX" evidence="6">
    <location>
        <begin position="911"/>
        <end position="1023"/>
    </location>
</feature>
<dbReference type="InterPro" id="IPR013937">
    <property type="entry name" value="Sorting_nexin_C"/>
</dbReference>
<dbReference type="InterPro" id="IPR001683">
    <property type="entry name" value="PX_dom"/>
</dbReference>
<feature type="region of interest" description="Disordered" evidence="3">
    <location>
        <begin position="646"/>
        <end position="709"/>
    </location>
</feature>
<dbReference type="Pfam" id="PF02194">
    <property type="entry name" value="PXA"/>
    <property type="match status" value="1"/>
</dbReference>
<evidence type="ECO:0000313" key="9">
    <source>
        <dbReference type="Proteomes" id="UP000757232"/>
    </source>
</evidence>
<feature type="region of interest" description="Disordered" evidence="3">
    <location>
        <begin position="611"/>
        <end position="633"/>
    </location>
</feature>
<dbReference type="InterPro" id="IPR016137">
    <property type="entry name" value="RGS"/>
</dbReference>
<keyword evidence="9" id="KW-1185">Reference proteome</keyword>
<dbReference type="SMART" id="SM00313">
    <property type="entry name" value="PXA"/>
    <property type="match status" value="1"/>
</dbReference>
<evidence type="ECO:0000313" key="8">
    <source>
        <dbReference type="EMBL" id="OCB85630.1"/>
    </source>
</evidence>
<accession>A0A9Q5HTD3</accession>
<dbReference type="PROSITE" id="PS50132">
    <property type="entry name" value="RGS"/>
    <property type="match status" value="1"/>
</dbReference>
<feature type="domain" description="RGS" evidence="5">
    <location>
        <begin position="461"/>
        <end position="606"/>
    </location>
</feature>
<evidence type="ECO:0000256" key="1">
    <source>
        <dbReference type="ARBA" id="ARBA00010883"/>
    </source>
</evidence>
<dbReference type="SMART" id="SM00315">
    <property type="entry name" value="RGS"/>
    <property type="match status" value="1"/>
</dbReference>
<dbReference type="Gene3D" id="1.10.167.10">
    <property type="entry name" value="Regulator of G-protein Signalling 4, domain 2"/>
    <property type="match status" value="1"/>
</dbReference>
<dbReference type="SMART" id="SM00312">
    <property type="entry name" value="PX"/>
    <property type="match status" value="1"/>
</dbReference>
<comment type="caution">
    <text evidence="8">The sequence shown here is derived from an EMBL/GenBank/DDBJ whole genome shotgun (WGS) entry which is preliminary data.</text>
</comment>
<name>A0A9Q5HTD3_SANBA</name>
<dbReference type="Pfam" id="PF00615">
    <property type="entry name" value="RGS"/>
    <property type="match status" value="1"/>
</dbReference>
<dbReference type="PANTHER" id="PTHR22775">
    <property type="entry name" value="SORTING NEXIN"/>
    <property type="match status" value="1"/>
</dbReference>
<feature type="region of interest" description="Disordered" evidence="3">
    <location>
        <begin position="811"/>
        <end position="837"/>
    </location>
</feature>
<protein>
    <submittedName>
        <fullName evidence="8">Uncharacterized protein</fullName>
    </submittedName>
</protein>
<keyword evidence="4" id="KW-1133">Transmembrane helix</keyword>
<feature type="transmembrane region" description="Helical" evidence="4">
    <location>
        <begin position="57"/>
        <end position="82"/>
    </location>
</feature>
<dbReference type="PANTHER" id="PTHR22775:SF3">
    <property type="entry name" value="SORTING NEXIN-13"/>
    <property type="match status" value="1"/>
</dbReference>
<evidence type="ECO:0000256" key="2">
    <source>
        <dbReference type="SAM" id="Coils"/>
    </source>
</evidence>
<dbReference type="SUPFAM" id="SSF64268">
    <property type="entry name" value="PX domain"/>
    <property type="match status" value="1"/>
</dbReference>
<dbReference type="Pfam" id="PF00787">
    <property type="entry name" value="PX"/>
    <property type="match status" value="1"/>
</dbReference>
<keyword evidence="4" id="KW-0472">Membrane</keyword>
<organism evidence="8 9">
    <name type="scientific">Sanghuangporus baumii</name>
    <name type="common">Phellinus baumii</name>
    <dbReference type="NCBI Taxonomy" id="108892"/>
    <lineage>
        <taxon>Eukaryota</taxon>
        <taxon>Fungi</taxon>
        <taxon>Dikarya</taxon>
        <taxon>Basidiomycota</taxon>
        <taxon>Agaricomycotina</taxon>
        <taxon>Agaricomycetes</taxon>
        <taxon>Hymenochaetales</taxon>
        <taxon>Hymenochaetaceae</taxon>
        <taxon>Sanghuangporus</taxon>
    </lineage>
</organism>
<dbReference type="SUPFAM" id="SSF48097">
    <property type="entry name" value="Regulator of G-protein signaling, RGS"/>
    <property type="match status" value="1"/>
</dbReference>
<feature type="transmembrane region" description="Helical" evidence="4">
    <location>
        <begin position="30"/>
        <end position="51"/>
    </location>
</feature>
<dbReference type="Proteomes" id="UP000757232">
    <property type="component" value="Unassembled WGS sequence"/>
</dbReference>
<dbReference type="InterPro" id="IPR036871">
    <property type="entry name" value="PX_dom_sf"/>
</dbReference>
<feature type="coiled-coil region" evidence="2">
    <location>
        <begin position="875"/>
        <end position="902"/>
    </location>
</feature>
<dbReference type="InterPro" id="IPR003114">
    <property type="entry name" value="Phox_assoc"/>
</dbReference>
<evidence type="ECO:0000259" key="5">
    <source>
        <dbReference type="PROSITE" id="PS50132"/>
    </source>
</evidence>
<feature type="compositionally biased region" description="Low complexity" evidence="3">
    <location>
        <begin position="695"/>
        <end position="709"/>
    </location>
</feature>
<dbReference type="EMBL" id="LNZH02000208">
    <property type="protein sequence ID" value="OCB85630.1"/>
    <property type="molecule type" value="Genomic_DNA"/>
</dbReference>
<evidence type="ECO:0000256" key="3">
    <source>
        <dbReference type="SAM" id="MobiDB-lite"/>
    </source>
</evidence>
<dbReference type="InterPro" id="IPR044926">
    <property type="entry name" value="RGS_subdomain_2"/>
</dbReference>
<dbReference type="AlphaFoldDB" id="A0A9Q5HTD3"/>
<feature type="compositionally biased region" description="Polar residues" evidence="3">
    <location>
        <begin position="622"/>
        <end position="633"/>
    </location>
</feature>
<keyword evidence="2" id="KW-0175">Coiled coil</keyword>
<dbReference type="Pfam" id="PF08628">
    <property type="entry name" value="Nexin_C"/>
    <property type="match status" value="1"/>
</dbReference>
<dbReference type="PROSITE" id="PS51207">
    <property type="entry name" value="PXA"/>
    <property type="match status" value="1"/>
</dbReference>
<sequence>MPNKLVGTDLQSLILHQGVRHGRSMVSGQVQAAAGVATLSIVLPFALRVLLSPWTFIFILPFLLCTALLVGFSAHVYLAYLVDERQRNSHQRSLRVSRPFAFSTPAAWQAVLTRSKWSRKSPQSLPQLYPDYPMVSTTVNEILILVVRDYVLTWYMGISSSPSFPTAVSETIHGSLETLLKRLESMDLASLIVRRILPKLTNHVDLFRYSETALRGAKLERHLTQSEELDLLLASRYVTKGGSLHPAVENLSTTFTRQTEEMHLKSLVEAVLPLILPARDANSKAVRILVREVLACTVLAPITDLLSDPDFWNRTIDQLAGAAIRQQKLITKVRNILESQSPSPTTARHGKLKRPHQELITLQTNARHFEAFLRSIDRCDSLLDARRLKNDVIGEIRRTRTLLARYESEDWIGGKKTEDVVAFLDRLYTAKRKIEKRITILGGQDDSSPFLQDSDTTPSLTLRDVLTNPSSLSYFMEFMDRRGRSLLVQFWLTVESFKNPLESVDSDSSDEDYEPLADPALAATLKEDLNMINDLYFANPVTLAALSSISQKYVLAIQSYATEESASALHERKARRSVMLAQKQVERDMDHDFEDFQRSDLWFRAIGDLAAKDKSNEPPPSTVSMTQEENTSTSAGLLASLVQGLTPDLSRSQTSNPPFFRRARSARSVDAPSSTAPAIMRPRSSMDSAKSLTVASPSSSRSASAQAPSSNLEILMASSPDVTSEAPHRAPLFDEAEDGRLLSADAEEAQRMEAIQAAVTDIIASETNTEIEHKLRPRSFDEAPEHFADDHDRRNVRSYTKPIFADSQVIESVDEQTPDDDDLPEGPQEMTNPGDLHLPHEISRLADKITHLQSQDGILDNLIKKAELTGDAQELRLLQKSKAALERELRQLSFQKMQYEQQDSASKLIPGRTKATIVNSTTGEEDGKQVVRYLIEVQQLGTGWVVARRYSEFLAMHQRLKERFLPVKNLEFPGKHLVTSLSTQMLDNRRIALEKYLQSLLTIPIVCESPELRSFLSRDSPFIAKSLTETSAKESTVFPGQNIVRNMYRSFTESIDEVFFGPSMLDVMIGRLTRQAAEFAGIVGTASNDEDLVSQALRATGKETPEDTLAQLPGDLKPLEGETSTSSFTSPICDLILAVFELDKKNNWLRRQAIVIILQQVFGDTVERKFRETMSYLLDEPHLLSYINIFKDSMWLNGCPKPSEEPRSAEERARTRDEANRKLATLLPGKPQLLFTVSVINSST</sequence>
<dbReference type="GO" id="GO:0035091">
    <property type="term" value="F:phosphatidylinositol binding"/>
    <property type="evidence" value="ECO:0007669"/>
    <property type="project" value="InterPro"/>
</dbReference>
<evidence type="ECO:0000256" key="4">
    <source>
        <dbReference type="SAM" id="Phobius"/>
    </source>
</evidence>
<feature type="domain" description="PXA" evidence="7">
    <location>
        <begin position="132"/>
        <end position="324"/>
    </location>
</feature>